<dbReference type="Proteomes" id="UP000052138">
    <property type="component" value="Unassembled WGS sequence"/>
</dbReference>
<dbReference type="EMBL" id="LIDJ01000410">
    <property type="protein sequence ID" value="KRP26346.1"/>
    <property type="molecule type" value="Genomic_DNA"/>
</dbReference>
<dbReference type="InterPro" id="IPR016300">
    <property type="entry name" value="ATPase_ArsA/GET3"/>
</dbReference>
<dbReference type="Gene3D" id="3.40.50.300">
    <property type="entry name" value="P-loop containing nucleotide triphosphate hydrolases"/>
    <property type="match status" value="1"/>
</dbReference>
<reference evidence="5 6" key="1">
    <citation type="submission" date="2015-10" db="EMBL/GenBank/DDBJ databases">
        <title>Metagenome-Assembled Genomes uncover a global brackish microbiome.</title>
        <authorList>
            <person name="Hugerth L.W."/>
            <person name="Larsson J."/>
            <person name="Alneberg J."/>
            <person name="Lindh M.V."/>
            <person name="Legrand C."/>
            <person name="Pinhassi J."/>
            <person name="Andersson A.F."/>
        </authorList>
    </citation>
    <scope>NUCLEOTIDE SEQUENCE [LARGE SCALE GENOMIC DNA]</scope>
    <source>
        <strain evidence="5">BACL3 MAG-120924-bin41</strain>
    </source>
</reference>
<comment type="catalytic activity">
    <reaction evidence="2">
        <text>arsenite(in) + ATP + H2O = arsenite(out) + ADP + phosphate + H(+)</text>
        <dbReference type="Rhea" id="RHEA:11348"/>
        <dbReference type="ChEBI" id="CHEBI:15377"/>
        <dbReference type="ChEBI" id="CHEBI:15378"/>
        <dbReference type="ChEBI" id="CHEBI:29242"/>
        <dbReference type="ChEBI" id="CHEBI:30616"/>
        <dbReference type="ChEBI" id="CHEBI:43474"/>
        <dbReference type="ChEBI" id="CHEBI:456216"/>
        <dbReference type="EC" id="7.3.2.7"/>
    </reaction>
</comment>
<dbReference type="GO" id="GO:0016887">
    <property type="term" value="F:ATP hydrolysis activity"/>
    <property type="evidence" value="ECO:0007669"/>
    <property type="project" value="InterPro"/>
</dbReference>
<evidence type="ECO:0000259" key="4">
    <source>
        <dbReference type="Pfam" id="PF02374"/>
    </source>
</evidence>
<dbReference type="Pfam" id="PF02374">
    <property type="entry name" value="ArsA_ATPase"/>
    <property type="match status" value="1"/>
</dbReference>
<evidence type="ECO:0000313" key="6">
    <source>
        <dbReference type="Proteomes" id="UP000052138"/>
    </source>
</evidence>
<dbReference type="NCBIfam" id="TIGR00345">
    <property type="entry name" value="GET3_arsA_TRC40"/>
    <property type="match status" value="1"/>
</dbReference>
<feature type="domain" description="ArsA/GET3 Anion-transporting ATPase-like" evidence="4">
    <location>
        <begin position="10"/>
        <end position="327"/>
    </location>
</feature>
<comment type="similarity">
    <text evidence="1">Belongs to the arsA ATPase family.</text>
</comment>
<accession>A0A0R2WR22</accession>
<dbReference type="CDD" id="cd02035">
    <property type="entry name" value="ArsA"/>
    <property type="match status" value="1"/>
</dbReference>
<dbReference type="PANTHER" id="PTHR10803:SF3">
    <property type="entry name" value="ATPASE GET3"/>
    <property type="match status" value="1"/>
</dbReference>
<proteinExistence type="inferred from homology"/>
<name>A0A0R2WR22_9GAMM</name>
<dbReference type="GO" id="GO:0015446">
    <property type="term" value="F:ATPase-coupled arsenite transmembrane transporter activity"/>
    <property type="evidence" value="ECO:0007669"/>
    <property type="project" value="UniProtKB-EC"/>
</dbReference>
<gene>
    <name evidence="5" type="ORF">ABS30_09675</name>
</gene>
<protein>
    <recommendedName>
        <fullName evidence="3">arsenite-transporting ATPase</fullName>
        <ecNumber evidence="3">7.3.2.7</ecNumber>
    </recommendedName>
</protein>
<dbReference type="SUPFAM" id="SSF52540">
    <property type="entry name" value="P-loop containing nucleoside triphosphate hydrolases"/>
    <property type="match status" value="1"/>
</dbReference>
<evidence type="ECO:0000256" key="3">
    <source>
        <dbReference type="ARBA" id="ARBA00066752"/>
    </source>
</evidence>
<sequence>MLLALAQTKKILFFGGKGGVGKTTVSAATALARAQAGGKVLLVSTDPAHNLGHLFDRAIGSKPVRLAPGLDGLELDPDETVRLHLKEITSSLHKLMPVHLRGEVDKHMALSKDAPGMQEAALMERIAEVVEQGVKDYDLIVFDTAPSGHTARLMALPEMMSAWTDGLIKRQEKADSFAQVVRDLGRDSSMEEKTFSADSQDAEKMRESGIRGILHRRKLRFTNLRDQLSNQETTAFVIVLAAERLPVLESIELHAQLKAAHVNVAGLVVNKRSPADGGEFMRARYEQEQAHLDYLAEALPQLPRHDIYLLARDIVGIEALSKFSESL</sequence>
<dbReference type="EC" id="7.3.2.7" evidence="3"/>
<dbReference type="PANTHER" id="PTHR10803">
    <property type="entry name" value="ARSENICAL PUMP-DRIVING ATPASE ARSENITE-TRANSLOCATING ATPASE"/>
    <property type="match status" value="1"/>
</dbReference>
<dbReference type="GO" id="GO:0005524">
    <property type="term" value="F:ATP binding"/>
    <property type="evidence" value="ECO:0007669"/>
    <property type="project" value="InterPro"/>
</dbReference>
<evidence type="ECO:0000256" key="1">
    <source>
        <dbReference type="ARBA" id="ARBA00011040"/>
    </source>
</evidence>
<dbReference type="AlphaFoldDB" id="A0A0R2WR22"/>
<organism evidence="5 6">
    <name type="scientific">OM182 bacterium BACL3 MAG-120924-bin41</name>
    <dbReference type="NCBI Taxonomy" id="1655632"/>
    <lineage>
        <taxon>Bacteria</taxon>
        <taxon>Pseudomonadati</taxon>
        <taxon>Pseudomonadota</taxon>
        <taxon>Gammaproteobacteria</taxon>
        <taxon>OMG group</taxon>
        <taxon>OM182 clade</taxon>
    </lineage>
</organism>
<dbReference type="InterPro" id="IPR027417">
    <property type="entry name" value="P-loop_NTPase"/>
</dbReference>
<dbReference type="InterPro" id="IPR025723">
    <property type="entry name" value="ArsA/GET3_ATPase-like"/>
</dbReference>
<comment type="caution">
    <text evidence="5">The sequence shown here is derived from an EMBL/GenBank/DDBJ whole genome shotgun (WGS) entry which is preliminary data.</text>
</comment>
<evidence type="ECO:0000256" key="2">
    <source>
        <dbReference type="ARBA" id="ARBA00052296"/>
    </source>
</evidence>
<evidence type="ECO:0000313" key="5">
    <source>
        <dbReference type="EMBL" id="KRP26346.1"/>
    </source>
</evidence>